<proteinExistence type="predicted"/>
<name>Q1L0Q1_BOEST</name>
<dbReference type="EMBL" id="DQ275146">
    <property type="protein sequence ID" value="ABB89772.1"/>
    <property type="molecule type" value="Genomic_DNA"/>
</dbReference>
<sequence>MVLALPVFHNSNSAILVPFFQAHCCIWPSPATSIGADKSMTKIFK</sequence>
<dbReference type="AlphaFoldDB" id="Q1L0Q1"/>
<organism evidence="1">
    <name type="scientific">Boechera stricta</name>
    <name type="common">Drummond's rockcress</name>
    <name type="synonym">Boechera drummondii</name>
    <dbReference type="NCBI Taxonomy" id="72658"/>
    <lineage>
        <taxon>Eukaryota</taxon>
        <taxon>Viridiplantae</taxon>
        <taxon>Streptophyta</taxon>
        <taxon>Embryophyta</taxon>
        <taxon>Tracheophyta</taxon>
        <taxon>Spermatophyta</taxon>
        <taxon>Magnoliopsida</taxon>
        <taxon>eudicotyledons</taxon>
        <taxon>Gunneridae</taxon>
        <taxon>Pentapetalae</taxon>
        <taxon>rosids</taxon>
        <taxon>malvids</taxon>
        <taxon>Brassicales</taxon>
        <taxon>Brassicaceae</taxon>
        <taxon>Boechereae</taxon>
        <taxon>Boechera</taxon>
    </lineage>
</organism>
<accession>Q1L0Q1</accession>
<reference evidence="1" key="1">
    <citation type="journal article" date="2006" name="Plant Physiol.">
        <title>Partial shotgun sequencing of the Boechera stricta genome reveals extensive microsynteny and promoter conservation with Arabidopsis.</title>
        <authorList>
            <person name="Windsor A.J."/>
            <person name="Schranz M.E."/>
            <person name="Formanova N."/>
            <person name="Gebauer-Jung S."/>
            <person name="Bishop J.G."/>
            <person name="Schnabelrauch D."/>
            <person name="Kroymann J."/>
            <person name="Mitchell-Olds T."/>
        </authorList>
    </citation>
    <scope>NUCLEOTIDE SEQUENCE</scope>
</reference>
<evidence type="ECO:0000313" key="1">
    <source>
        <dbReference type="EMBL" id="ABB89772.1"/>
    </source>
</evidence>
<protein>
    <submittedName>
        <fullName evidence="1">Uncharacterized protein</fullName>
    </submittedName>
</protein>